<comment type="caution">
    <text evidence="6">Lacks conserved residue(s) required for the propagation of feature annotation.</text>
</comment>
<comment type="catalytic activity">
    <reaction evidence="1">
        <text>Thiol-dependent hydrolysis of ester, thioester, amide, peptide and isopeptide bonds formed by the C-terminal Gly of ubiquitin (a 76-residue protein attached to proteins as an intracellular targeting signal).</text>
        <dbReference type="EC" id="3.4.19.12"/>
    </reaction>
</comment>
<dbReference type="EC" id="3.4.19.12" evidence="2"/>
<organism evidence="8 10">
    <name type="scientific">Rotaria sordida</name>
    <dbReference type="NCBI Taxonomy" id="392033"/>
    <lineage>
        <taxon>Eukaryota</taxon>
        <taxon>Metazoa</taxon>
        <taxon>Spiralia</taxon>
        <taxon>Gnathifera</taxon>
        <taxon>Rotifera</taxon>
        <taxon>Eurotatoria</taxon>
        <taxon>Bdelloidea</taxon>
        <taxon>Philodinida</taxon>
        <taxon>Philodinidae</taxon>
        <taxon>Rotaria</taxon>
    </lineage>
</organism>
<dbReference type="PANTHER" id="PTHR13291">
    <property type="entry name" value="JOSEPHIN 1, 2"/>
    <property type="match status" value="1"/>
</dbReference>
<reference evidence="8" key="1">
    <citation type="submission" date="2021-02" db="EMBL/GenBank/DDBJ databases">
        <authorList>
            <person name="Nowell W R."/>
        </authorList>
    </citation>
    <scope>NUCLEOTIDE SEQUENCE</scope>
</reference>
<keyword evidence="11" id="KW-1185">Reference proteome</keyword>
<dbReference type="Proteomes" id="UP000663854">
    <property type="component" value="Unassembled WGS sequence"/>
</dbReference>
<dbReference type="GO" id="GO:0004843">
    <property type="term" value="F:cysteine-type deubiquitinase activity"/>
    <property type="evidence" value="ECO:0007669"/>
    <property type="project" value="UniProtKB-EC"/>
</dbReference>
<dbReference type="AlphaFoldDB" id="A0A813UYG6"/>
<dbReference type="PANTHER" id="PTHR13291:SF0">
    <property type="entry name" value="JOSEPHIN-LIKE PROTEIN"/>
    <property type="match status" value="1"/>
</dbReference>
<evidence type="ECO:0000313" key="10">
    <source>
        <dbReference type="Proteomes" id="UP000663854"/>
    </source>
</evidence>
<evidence type="ECO:0000256" key="2">
    <source>
        <dbReference type="ARBA" id="ARBA00012759"/>
    </source>
</evidence>
<dbReference type="Gene3D" id="3.90.70.40">
    <property type="match status" value="1"/>
</dbReference>
<protein>
    <recommendedName>
        <fullName evidence="2">ubiquitinyl hydrolase 1</fullName>
        <ecNumber evidence="2">3.4.19.12</ecNumber>
    </recommendedName>
</protein>
<evidence type="ECO:0000256" key="6">
    <source>
        <dbReference type="PROSITE-ProRule" id="PRU00331"/>
    </source>
</evidence>
<keyword evidence="4" id="KW-0833">Ubl conjugation pathway</keyword>
<proteinExistence type="predicted"/>
<dbReference type="GO" id="GO:0016579">
    <property type="term" value="P:protein deubiquitination"/>
    <property type="evidence" value="ECO:0007669"/>
    <property type="project" value="InterPro"/>
</dbReference>
<keyword evidence="3" id="KW-0645">Protease</keyword>
<evidence type="ECO:0000256" key="3">
    <source>
        <dbReference type="ARBA" id="ARBA00022670"/>
    </source>
</evidence>
<dbReference type="SMART" id="SM01246">
    <property type="entry name" value="Josephin"/>
    <property type="match status" value="1"/>
</dbReference>
<dbReference type="PROSITE" id="PS50957">
    <property type="entry name" value="JOSEPHIN"/>
    <property type="match status" value="1"/>
</dbReference>
<dbReference type="EMBL" id="CAJNOL010000238">
    <property type="protein sequence ID" value="CAF0953770.1"/>
    <property type="molecule type" value="Genomic_DNA"/>
</dbReference>
<name>A0A813UYG6_9BILA</name>
<feature type="domain" description="Josephin" evidence="7">
    <location>
        <begin position="1"/>
        <end position="148"/>
    </location>
</feature>
<comment type="caution">
    <text evidence="8">The sequence shown here is derived from an EMBL/GenBank/DDBJ whole genome shotgun (WGS) entry which is preliminary data.</text>
</comment>
<dbReference type="EMBL" id="CAJNOH010000065">
    <property type="protein sequence ID" value="CAF0829814.1"/>
    <property type="molecule type" value="Genomic_DNA"/>
</dbReference>
<dbReference type="Proteomes" id="UP000663870">
    <property type="component" value="Unassembled WGS sequence"/>
</dbReference>
<evidence type="ECO:0000313" key="8">
    <source>
        <dbReference type="EMBL" id="CAF0829814.1"/>
    </source>
</evidence>
<dbReference type="InterPro" id="IPR040053">
    <property type="entry name" value="JOSD1/2"/>
</dbReference>
<evidence type="ECO:0000313" key="11">
    <source>
        <dbReference type="Proteomes" id="UP000663870"/>
    </source>
</evidence>
<keyword evidence="5" id="KW-0378">Hydrolase</keyword>
<evidence type="ECO:0000259" key="7">
    <source>
        <dbReference type="PROSITE" id="PS50957"/>
    </source>
</evidence>
<dbReference type="Pfam" id="PF02099">
    <property type="entry name" value="Josephin"/>
    <property type="match status" value="1"/>
</dbReference>
<gene>
    <name evidence="9" type="ORF">JXQ802_LOCUS11828</name>
    <name evidence="8" type="ORF">PYM288_LOCUS6021</name>
</gene>
<sequence length="148" mass="17572">MLDSIVHEYDKSLFWNEYSTFYTGNYDLRIIVEALKLQGYAVRIIDSTESFNTINFDDYFGLLLNIPVERPFFDRLPIVRSLTKPGRHWLTIKRINGEQYYNFDSKFSQPQLIGNQTNLIEYLNTLDRTQTHVFLVNEEALIDKFEQT</sequence>
<dbReference type="GO" id="GO:0006508">
    <property type="term" value="P:proteolysis"/>
    <property type="evidence" value="ECO:0007669"/>
    <property type="project" value="UniProtKB-KW"/>
</dbReference>
<evidence type="ECO:0000313" key="9">
    <source>
        <dbReference type="EMBL" id="CAF0953770.1"/>
    </source>
</evidence>
<accession>A0A813UYG6</accession>
<evidence type="ECO:0000256" key="1">
    <source>
        <dbReference type="ARBA" id="ARBA00000707"/>
    </source>
</evidence>
<evidence type="ECO:0000256" key="5">
    <source>
        <dbReference type="ARBA" id="ARBA00022801"/>
    </source>
</evidence>
<evidence type="ECO:0000256" key="4">
    <source>
        <dbReference type="ARBA" id="ARBA00022786"/>
    </source>
</evidence>
<dbReference type="InterPro" id="IPR006155">
    <property type="entry name" value="Josephin"/>
</dbReference>